<keyword evidence="2" id="KW-1185">Reference proteome</keyword>
<protein>
    <submittedName>
        <fullName evidence="1">Uncharacterized protein</fullName>
    </submittedName>
</protein>
<dbReference type="Proteomes" id="UP000464752">
    <property type="component" value="Segment"/>
</dbReference>
<gene>
    <name evidence="1" type="primary">85</name>
    <name evidence="1" type="ORF">SEA_TERIJ_85</name>
</gene>
<organism evidence="1 2">
    <name type="scientific">Microbacterium phage Terij</name>
    <dbReference type="NCBI Taxonomy" id="2686229"/>
    <lineage>
        <taxon>Viruses</taxon>
        <taxon>Duplodnaviria</taxon>
        <taxon>Heunggongvirae</taxon>
        <taxon>Uroviricota</taxon>
        <taxon>Caudoviricetes</taxon>
        <taxon>Hodgkinviridae</taxon>
        <taxon>Margaeryvirus</taxon>
        <taxon>Margaeryvirus terij</taxon>
    </lineage>
</organism>
<evidence type="ECO:0000313" key="2">
    <source>
        <dbReference type="Proteomes" id="UP000464752"/>
    </source>
</evidence>
<dbReference type="GeneID" id="80004947"/>
<sequence>MSRPRAQATCTAEGGCDYRTTVGLIPGVDVSIDGDIWPGSPYDRHIQTCPADGWPSTKAHDEAERP</sequence>
<dbReference type="EMBL" id="MN813684">
    <property type="protein sequence ID" value="QHB37219.1"/>
    <property type="molecule type" value="Genomic_DNA"/>
</dbReference>
<accession>A0A6B9LIX7</accession>
<reference evidence="1 2" key="1">
    <citation type="submission" date="2019-12" db="EMBL/GenBank/DDBJ databases">
        <authorList>
            <person name="Kistler A.K."/>
            <person name="Garlena R.A."/>
            <person name="Russell D.A."/>
            <person name="Pope W.H."/>
            <person name="Jacobs-Sera D."/>
            <person name="Hatfull G.F."/>
        </authorList>
    </citation>
    <scope>NUCLEOTIDE SEQUENCE [LARGE SCALE GENOMIC DNA]</scope>
</reference>
<dbReference type="RefSeq" id="YP_010751281.1">
    <property type="nucleotide sequence ID" value="NC_073367.1"/>
</dbReference>
<evidence type="ECO:0000313" key="1">
    <source>
        <dbReference type="EMBL" id="QHB37219.1"/>
    </source>
</evidence>
<name>A0A6B9LIX7_9CAUD</name>
<proteinExistence type="predicted"/>
<dbReference type="KEGG" id="vg:80004947"/>